<proteinExistence type="predicted"/>
<keyword evidence="2" id="KW-1185">Reference proteome</keyword>
<accession>A0A3G3LZ27</accession>
<dbReference type="RefSeq" id="YP_010676690.1">
    <property type="nucleotide sequence ID" value="NC_071014.1"/>
</dbReference>
<evidence type="ECO:0000313" key="1">
    <source>
        <dbReference type="EMBL" id="AYQ99335.1"/>
    </source>
</evidence>
<dbReference type="EMBL" id="MK016493">
    <property type="protein sequence ID" value="AYQ99335.1"/>
    <property type="molecule type" value="Genomic_DNA"/>
</dbReference>
<evidence type="ECO:0000313" key="2">
    <source>
        <dbReference type="Proteomes" id="UP000279277"/>
    </source>
</evidence>
<name>A0A3G3LZ27_9CAUD</name>
<dbReference type="Proteomes" id="UP000279277">
    <property type="component" value="Segment"/>
</dbReference>
<protein>
    <submittedName>
        <fullName evidence="1">Uncharacterized protein</fullName>
    </submittedName>
</protein>
<dbReference type="KEGG" id="vg:77953051"/>
<sequence>MSESKTKKVTRVQYGLKDRATGKIFQKSLSFARYSFKTANVKYVLHEIYERDRYSDGTYSPWKLSSRK</sequence>
<gene>
    <name evidence="1" type="primary">115</name>
    <name evidence="1" type="ORF">PBI_CANTARE_115</name>
</gene>
<dbReference type="GeneID" id="77953051"/>
<organism evidence="1 2">
    <name type="scientific">Brevibacterium phage Cantare</name>
    <dbReference type="NCBI Taxonomy" id="2338395"/>
    <lineage>
        <taxon>Viruses</taxon>
        <taxon>Duplodnaviria</taxon>
        <taxon>Heunggongvirae</taxon>
        <taxon>Uroviricota</taxon>
        <taxon>Caudoviricetes</taxon>
        <taxon>Cantarevirus</taxon>
        <taxon>Cantarevirus cantare</taxon>
    </lineage>
</organism>
<reference evidence="1 2" key="1">
    <citation type="submission" date="2018-10" db="EMBL/GenBank/DDBJ databases">
        <authorList>
            <person name="Zack K."/>
            <person name="Garlena R.A."/>
            <person name="Russell D.A."/>
            <person name="Pope W.H."/>
            <person name="Jacobs-Sera D."/>
            <person name="Hatfull G.F."/>
        </authorList>
    </citation>
    <scope>NUCLEOTIDE SEQUENCE [LARGE SCALE GENOMIC DNA]</scope>
</reference>